<dbReference type="PANTHER" id="PTHR42939:SF1">
    <property type="entry name" value="ABC TRANSPORTER ATP-BINDING PROTEIN ALBC-RELATED"/>
    <property type="match status" value="1"/>
</dbReference>
<dbReference type="Proteomes" id="UP000188603">
    <property type="component" value="Chromosome"/>
</dbReference>
<dbReference type="PROSITE" id="PS50893">
    <property type="entry name" value="ABC_TRANSPORTER_2"/>
    <property type="match status" value="1"/>
</dbReference>
<dbReference type="PANTHER" id="PTHR42939">
    <property type="entry name" value="ABC TRANSPORTER ATP-BINDING PROTEIN ALBC-RELATED"/>
    <property type="match status" value="1"/>
</dbReference>
<dbReference type="RefSeq" id="WP_077718405.1">
    <property type="nucleotide sequence ID" value="NZ_CP019699.1"/>
</dbReference>
<dbReference type="InterPro" id="IPR003593">
    <property type="entry name" value="AAA+_ATPase"/>
</dbReference>
<dbReference type="CDD" id="cd03230">
    <property type="entry name" value="ABC_DR_subfamily_A"/>
    <property type="match status" value="1"/>
</dbReference>
<dbReference type="GO" id="GO:0005524">
    <property type="term" value="F:ATP binding"/>
    <property type="evidence" value="ECO:0007669"/>
    <property type="project" value="UniProtKB-KW"/>
</dbReference>
<dbReference type="SUPFAM" id="SSF52540">
    <property type="entry name" value="P-loop containing nucleoside triphosphate hydrolases"/>
    <property type="match status" value="1"/>
</dbReference>
<proteinExistence type="predicted"/>
<dbReference type="SMART" id="SM00382">
    <property type="entry name" value="AAA"/>
    <property type="match status" value="1"/>
</dbReference>
<keyword evidence="2" id="KW-0547">Nucleotide-binding</keyword>
<dbReference type="AlphaFoldDB" id="A0A1U9K3H4"/>
<name>A0A1U9K3H4_9BACL</name>
<dbReference type="InterPro" id="IPR017871">
    <property type="entry name" value="ABC_transporter-like_CS"/>
</dbReference>
<dbReference type="KEGG" id="ntr:B0W44_01055"/>
<dbReference type="InterPro" id="IPR051782">
    <property type="entry name" value="ABC_Transporter_VariousFunc"/>
</dbReference>
<keyword evidence="6" id="KW-1185">Reference proteome</keyword>
<dbReference type="EMBL" id="CP019699">
    <property type="protein sequence ID" value="AQS54588.1"/>
    <property type="molecule type" value="Genomic_DNA"/>
</dbReference>
<dbReference type="Gene3D" id="3.40.50.300">
    <property type="entry name" value="P-loop containing nucleotide triphosphate hydrolases"/>
    <property type="match status" value="1"/>
</dbReference>
<accession>A0A1U9K3H4</accession>
<evidence type="ECO:0000256" key="3">
    <source>
        <dbReference type="ARBA" id="ARBA00022840"/>
    </source>
</evidence>
<evidence type="ECO:0000256" key="1">
    <source>
        <dbReference type="ARBA" id="ARBA00022448"/>
    </source>
</evidence>
<keyword evidence="3" id="KW-0067">ATP-binding</keyword>
<feature type="domain" description="ABC transporter" evidence="4">
    <location>
        <begin position="1"/>
        <end position="221"/>
    </location>
</feature>
<evidence type="ECO:0000259" key="4">
    <source>
        <dbReference type="PROSITE" id="PS50893"/>
    </source>
</evidence>
<dbReference type="PROSITE" id="PS00211">
    <property type="entry name" value="ABC_TRANSPORTER_1"/>
    <property type="match status" value="1"/>
</dbReference>
<dbReference type="GO" id="GO:0016887">
    <property type="term" value="F:ATP hydrolysis activity"/>
    <property type="evidence" value="ECO:0007669"/>
    <property type="project" value="InterPro"/>
</dbReference>
<evidence type="ECO:0000313" key="6">
    <source>
        <dbReference type="Proteomes" id="UP000188603"/>
    </source>
</evidence>
<evidence type="ECO:0000256" key="2">
    <source>
        <dbReference type="ARBA" id="ARBA00022741"/>
    </source>
</evidence>
<keyword evidence="1" id="KW-0813">Transport</keyword>
<reference evidence="5 6" key="1">
    <citation type="journal article" date="2015" name="Int. J. Syst. Evol. Microbiol.">
        <title>Novibacillus thermophilus gen. nov., sp. nov., a Gram-staining-negative and moderately thermophilic member of the family Thermoactinomycetaceae.</title>
        <authorList>
            <person name="Yang G."/>
            <person name="Chen J."/>
            <person name="Zhou S."/>
        </authorList>
    </citation>
    <scope>NUCLEOTIDE SEQUENCE [LARGE SCALE GENOMIC DNA]</scope>
    <source>
        <strain evidence="5 6">SG-1</strain>
    </source>
</reference>
<dbReference type="InterPro" id="IPR003439">
    <property type="entry name" value="ABC_transporter-like_ATP-bd"/>
</dbReference>
<dbReference type="Pfam" id="PF00005">
    <property type="entry name" value="ABC_tran"/>
    <property type="match status" value="1"/>
</dbReference>
<organism evidence="5 6">
    <name type="scientific">Novibacillus thermophilus</name>
    <dbReference type="NCBI Taxonomy" id="1471761"/>
    <lineage>
        <taxon>Bacteria</taxon>
        <taxon>Bacillati</taxon>
        <taxon>Bacillota</taxon>
        <taxon>Bacilli</taxon>
        <taxon>Bacillales</taxon>
        <taxon>Thermoactinomycetaceae</taxon>
        <taxon>Novibacillus</taxon>
    </lineage>
</organism>
<dbReference type="OrthoDB" id="1689883at2"/>
<dbReference type="STRING" id="1471761.B0W44_01055"/>
<evidence type="ECO:0000313" key="5">
    <source>
        <dbReference type="EMBL" id="AQS54588.1"/>
    </source>
</evidence>
<protein>
    <recommendedName>
        <fullName evidence="4">ABC transporter domain-containing protein</fullName>
    </recommendedName>
</protein>
<dbReference type="InterPro" id="IPR027417">
    <property type="entry name" value="P-loop_NTPase"/>
</dbReference>
<gene>
    <name evidence="5" type="ORF">B0W44_01055</name>
</gene>
<sequence length="221" mass="25382">MYLEVKGLKKKYETLVLKNVSFKLESGKVYSLLGQNGAGKTTLMKILSGIIGYDEGEILHSAKDLKKITYYVPDNPVFFEYLTGREHLTFICRLHRIQINNKKMEMFLEEYNLSDISDKFVVDYSYGMRNKLAVAMAIITSPKILLLDEPLASLDPLVFNSFKKQLIQYSRKNNIVVVSTHILSIAHNISDEILILNNGTIDQKINDFTEKEFKDYVLNNI</sequence>